<protein>
    <submittedName>
        <fullName evidence="1">Uncharacterized protein</fullName>
    </submittedName>
</protein>
<evidence type="ECO:0000313" key="2">
    <source>
        <dbReference type="Proteomes" id="UP000324800"/>
    </source>
</evidence>
<sequence>MDSAKTRALKNKKWRENNILPKKILQELQYWQGVITENNDVTLEVRIPEAVMISGAFPKVQHGEWNKEQKHWTSYKKEMEAIFLGLFRYGQAFKELQIKAILIKSDSSTTIQDLAKQIADQSLVTEVKKIVKLCQQLRIQTEIQHIQGVSNKITDTLSRLSTQGEYSIKKKIFTALCQAWQIILTLDLFATGENQLVDRFMFGKALIAWEMFKPKSILIAPWWPSQIWFTHLLTVSSRYLLLGESSLILNLRKEMTKRKDMLPPGKIAAFVMDQESNKEENYQQNSQITQT</sequence>
<dbReference type="Proteomes" id="UP000324800">
    <property type="component" value="Unassembled WGS sequence"/>
</dbReference>
<name>A0A5J4WYJ2_9EUKA</name>
<proteinExistence type="predicted"/>
<organism evidence="1 2">
    <name type="scientific">Streblomastix strix</name>
    <dbReference type="NCBI Taxonomy" id="222440"/>
    <lineage>
        <taxon>Eukaryota</taxon>
        <taxon>Metamonada</taxon>
        <taxon>Preaxostyla</taxon>
        <taxon>Oxymonadida</taxon>
        <taxon>Streblomastigidae</taxon>
        <taxon>Streblomastix</taxon>
    </lineage>
</organism>
<dbReference type="EMBL" id="SNRW01000606">
    <property type="protein sequence ID" value="KAA6400177.1"/>
    <property type="molecule type" value="Genomic_DNA"/>
</dbReference>
<dbReference type="GO" id="GO:0003676">
    <property type="term" value="F:nucleic acid binding"/>
    <property type="evidence" value="ECO:0007669"/>
    <property type="project" value="InterPro"/>
</dbReference>
<accession>A0A5J4WYJ2</accession>
<reference evidence="1 2" key="1">
    <citation type="submission" date="2019-03" db="EMBL/GenBank/DDBJ databases">
        <title>Single cell metagenomics reveals metabolic interactions within the superorganism composed of flagellate Streblomastix strix and complex community of Bacteroidetes bacteria on its surface.</title>
        <authorList>
            <person name="Treitli S.C."/>
            <person name="Kolisko M."/>
            <person name="Husnik F."/>
            <person name="Keeling P."/>
            <person name="Hampl V."/>
        </authorList>
    </citation>
    <scope>NUCLEOTIDE SEQUENCE [LARGE SCALE GENOMIC DNA]</scope>
    <source>
        <strain evidence="1">ST1C</strain>
    </source>
</reference>
<dbReference type="PANTHER" id="PTHR33050">
    <property type="entry name" value="REVERSE TRANSCRIPTASE DOMAIN-CONTAINING PROTEIN"/>
    <property type="match status" value="1"/>
</dbReference>
<evidence type="ECO:0000313" key="1">
    <source>
        <dbReference type="EMBL" id="KAA6400177.1"/>
    </source>
</evidence>
<dbReference type="Gene3D" id="3.30.420.10">
    <property type="entry name" value="Ribonuclease H-like superfamily/Ribonuclease H"/>
    <property type="match status" value="1"/>
</dbReference>
<gene>
    <name evidence="1" type="ORF">EZS28_004295</name>
</gene>
<dbReference type="InterPro" id="IPR052055">
    <property type="entry name" value="Hepadnavirus_pol/RT"/>
</dbReference>
<dbReference type="InterPro" id="IPR036397">
    <property type="entry name" value="RNaseH_sf"/>
</dbReference>
<dbReference type="AlphaFoldDB" id="A0A5J4WYJ2"/>
<comment type="caution">
    <text evidence="1">The sequence shown here is derived from an EMBL/GenBank/DDBJ whole genome shotgun (WGS) entry which is preliminary data.</text>
</comment>
<dbReference type="CDD" id="cd09275">
    <property type="entry name" value="RNase_HI_RT_DIRS1"/>
    <property type="match status" value="1"/>
</dbReference>
<dbReference type="PANTHER" id="PTHR33050:SF7">
    <property type="entry name" value="RIBONUCLEASE H"/>
    <property type="match status" value="1"/>
</dbReference>